<gene>
    <name evidence="2" type="ORF">PACLA_8A068354</name>
</gene>
<keyword evidence="3" id="KW-1185">Reference proteome</keyword>
<accession>A0A6S7GUU7</accession>
<evidence type="ECO:0000256" key="1">
    <source>
        <dbReference type="SAM" id="MobiDB-lite"/>
    </source>
</evidence>
<evidence type="ECO:0000313" key="2">
    <source>
        <dbReference type="EMBL" id="CAB3997194.1"/>
    </source>
</evidence>
<feature type="compositionally biased region" description="Low complexity" evidence="1">
    <location>
        <begin position="1"/>
        <end position="17"/>
    </location>
</feature>
<proteinExistence type="predicted"/>
<organism evidence="2 3">
    <name type="scientific">Paramuricea clavata</name>
    <name type="common">Red gorgonian</name>
    <name type="synonym">Violescent sea-whip</name>
    <dbReference type="NCBI Taxonomy" id="317549"/>
    <lineage>
        <taxon>Eukaryota</taxon>
        <taxon>Metazoa</taxon>
        <taxon>Cnidaria</taxon>
        <taxon>Anthozoa</taxon>
        <taxon>Octocorallia</taxon>
        <taxon>Malacalcyonacea</taxon>
        <taxon>Plexauridae</taxon>
        <taxon>Paramuricea</taxon>
    </lineage>
</organism>
<name>A0A6S7GUU7_PARCT</name>
<sequence length="53" mass="5946">WNSSSTPSGSLTPTPESCKQEQKRKLMAILQSGKKTREKTRPKQNIAETNTKN</sequence>
<evidence type="ECO:0000313" key="3">
    <source>
        <dbReference type="Proteomes" id="UP001152795"/>
    </source>
</evidence>
<feature type="non-terminal residue" evidence="2">
    <location>
        <position position="1"/>
    </location>
</feature>
<dbReference type="EMBL" id="CACRXK020003047">
    <property type="protein sequence ID" value="CAB3997194.1"/>
    <property type="molecule type" value="Genomic_DNA"/>
</dbReference>
<protein>
    <submittedName>
        <fullName evidence="2">Uncharacterized protein</fullName>
    </submittedName>
</protein>
<feature type="region of interest" description="Disordered" evidence="1">
    <location>
        <begin position="1"/>
        <end position="53"/>
    </location>
</feature>
<reference evidence="2" key="1">
    <citation type="submission" date="2020-04" db="EMBL/GenBank/DDBJ databases">
        <authorList>
            <person name="Alioto T."/>
            <person name="Alioto T."/>
            <person name="Gomez Garrido J."/>
        </authorList>
    </citation>
    <scope>NUCLEOTIDE SEQUENCE</scope>
    <source>
        <strain evidence="2">A484AB</strain>
    </source>
</reference>
<dbReference type="AlphaFoldDB" id="A0A6S7GUU7"/>
<comment type="caution">
    <text evidence="2">The sequence shown here is derived from an EMBL/GenBank/DDBJ whole genome shotgun (WGS) entry which is preliminary data.</text>
</comment>
<dbReference type="Proteomes" id="UP001152795">
    <property type="component" value="Unassembled WGS sequence"/>
</dbReference>